<evidence type="ECO:0000313" key="1">
    <source>
        <dbReference type="EMBL" id="ACD04962.1"/>
    </source>
</evidence>
<keyword evidence="2" id="KW-1185">Reference proteome</keyword>
<dbReference type="HOGENOM" id="CLU_658314_0_0_0"/>
<dbReference type="EMBL" id="CP001071">
    <property type="protein sequence ID" value="ACD04962.1"/>
    <property type="molecule type" value="Genomic_DNA"/>
</dbReference>
<gene>
    <name evidence="1" type="ordered locus">Amuc_1136</name>
</gene>
<organism evidence="1 2">
    <name type="scientific">Akkermansia muciniphila (strain ATCC BAA-835 / DSM 22959 / JCM 33894 / BCRC 81048 / CCUG 64013 / CIP 107961 / Muc)</name>
    <dbReference type="NCBI Taxonomy" id="349741"/>
    <lineage>
        <taxon>Bacteria</taxon>
        <taxon>Pseudomonadati</taxon>
        <taxon>Verrucomicrobiota</taxon>
        <taxon>Verrucomicrobiia</taxon>
        <taxon>Verrucomicrobiales</taxon>
        <taxon>Akkermansiaceae</taxon>
        <taxon>Akkermansia</taxon>
    </lineage>
</organism>
<reference evidence="2" key="1">
    <citation type="journal article" date="2011" name="PLoS ONE">
        <title>The genome of Akkermansia muciniphila, a dedicated intestinal mucin degrader, and its use in exploring intestinal metagenomes.</title>
        <authorList>
            <person name="van Passel M.W."/>
            <person name="Kant R."/>
            <person name="Zoetendal E.G."/>
            <person name="Plugge C.M."/>
            <person name="Derrien M."/>
            <person name="Malfatti S.A."/>
            <person name="Chain P.S."/>
            <person name="Woyke T."/>
            <person name="Palva A."/>
            <person name="de Vos W.M."/>
            <person name="Smidt H."/>
        </authorList>
    </citation>
    <scope>NUCLEOTIDE SEQUENCE [LARGE SCALE GENOMIC DNA]</scope>
    <source>
        <strain evidence="2">ATCC BAA-835 / DSM 22959 / JCM 33894 / BCRC 81048 / CCUG 64013 / CIP 107961 / Muc</strain>
    </source>
</reference>
<proteinExistence type="predicted"/>
<dbReference type="PaxDb" id="349741-Amuc_1136"/>
<accession>B2UR77</accession>
<evidence type="ECO:0000313" key="2">
    <source>
        <dbReference type="Proteomes" id="UP000001031"/>
    </source>
</evidence>
<dbReference type="Proteomes" id="UP000001031">
    <property type="component" value="Chromosome"/>
</dbReference>
<dbReference type="STRING" id="349741.Amuc_1136"/>
<dbReference type="AlphaFoldDB" id="B2UR77"/>
<sequence length="417" mass="48411">MNNRLTSFIIRRFLPFLRYEYLRELEAYLRKEVTGFPTVIPPEPFSDRQQLEAYRRALGQTIISGICYRMYGLKKETDRIYRIFHLLQTCSSGEATADLREYAESLGVSVNRDFSNGIELAVLHFLDGNISLLRQIEELHSIKKRKSYRILPPMKDALPFPMITEKEREKEKEGCRQYLSRILSQKGMTDVCVISCDRISSDYWFTIKRGHYQETVDEVDTSAKEIVSSIRTPGNTDIVIYRGSSKCLYINLQVSARIQWMMRAYAVIAGRMLFGSDIWELRNRYTLSVFNKKPIADIEVFNNIPGLRRVAVYKLVMSRPLHARKRTEKEVLMRGFTGTYKSLSELGDEDGPLIVVPSGFHVDKAFFYFEFEEGDPKTVSLTPDSNGLELESEQYRLIDMYFEQAGFDQLYNRIHGA</sequence>
<protein>
    <submittedName>
        <fullName evidence="1">Uncharacterized protein</fullName>
    </submittedName>
</protein>
<dbReference type="KEGG" id="amu:Amuc_1136"/>
<name>B2UR77_AKKM8</name>